<evidence type="ECO:0000256" key="4">
    <source>
        <dbReference type="ARBA" id="ARBA00022982"/>
    </source>
</evidence>
<keyword evidence="4" id="KW-0249">Electron transport</keyword>
<keyword evidence="3" id="KW-0479">Metal-binding</keyword>
<comment type="cofactor">
    <cofactor evidence="1">
        <name>[3Fe-4S] cluster</name>
        <dbReference type="ChEBI" id="CHEBI:21137"/>
    </cofactor>
</comment>
<dbReference type="SUPFAM" id="SSF54862">
    <property type="entry name" value="4Fe-4S ferredoxins"/>
    <property type="match status" value="1"/>
</dbReference>
<dbReference type="RefSeq" id="WP_253867407.1">
    <property type="nucleotide sequence ID" value="NZ_BAABHM010000011.1"/>
</dbReference>
<evidence type="ECO:0000256" key="3">
    <source>
        <dbReference type="ARBA" id="ARBA00022723"/>
    </source>
</evidence>
<accession>A0ABP8X6W6</accession>
<reference evidence="10" key="1">
    <citation type="journal article" date="2019" name="Int. J. Syst. Evol. Microbiol.">
        <title>The Global Catalogue of Microorganisms (GCM) 10K type strain sequencing project: providing services to taxonomists for standard genome sequencing and annotation.</title>
        <authorList>
            <consortium name="The Broad Institute Genomics Platform"/>
            <consortium name="The Broad Institute Genome Sequencing Center for Infectious Disease"/>
            <person name="Wu L."/>
            <person name="Ma J."/>
        </authorList>
    </citation>
    <scope>NUCLEOTIDE SEQUENCE [LARGE SCALE GENOMIC DNA]</scope>
    <source>
        <strain evidence="10">JCM 17975</strain>
    </source>
</reference>
<dbReference type="EMBL" id="BAABHM010000011">
    <property type="protein sequence ID" value="GAA4701996.1"/>
    <property type="molecule type" value="Genomic_DNA"/>
</dbReference>
<evidence type="ECO:0000259" key="8">
    <source>
        <dbReference type="PROSITE" id="PS51379"/>
    </source>
</evidence>
<evidence type="ECO:0000256" key="6">
    <source>
        <dbReference type="ARBA" id="ARBA00023014"/>
    </source>
</evidence>
<dbReference type="Proteomes" id="UP001500843">
    <property type="component" value="Unassembled WGS sequence"/>
</dbReference>
<keyword evidence="5" id="KW-0408">Iron</keyword>
<keyword evidence="6" id="KW-0411">Iron-sulfur</keyword>
<dbReference type="InterPro" id="IPR017896">
    <property type="entry name" value="4Fe4S_Fe-S-bd"/>
</dbReference>
<proteinExistence type="predicted"/>
<dbReference type="PANTHER" id="PTHR36923:SF3">
    <property type="entry name" value="FERREDOXIN"/>
    <property type="match status" value="1"/>
</dbReference>
<evidence type="ECO:0000256" key="1">
    <source>
        <dbReference type="ARBA" id="ARBA00001927"/>
    </source>
</evidence>
<evidence type="ECO:0000256" key="5">
    <source>
        <dbReference type="ARBA" id="ARBA00023004"/>
    </source>
</evidence>
<name>A0ABP8X6W6_9MICO</name>
<comment type="caution">
    <text evidence="9">The sequence shown here is derived from an EMBL/GenBank/DDBJ whole genome shotgun (WGS) entry which is preliminary data.</text>
</comment>
<protein>
    <recommendedName>
        <fullName evidence="8">4Fe-4S ferredoxin-type domain-containing protein</fullName>
    </recommendedName>
</protein>
<evidence type="ECO:0000313" key="9">
    <source>
        <dbReference type="EMBL" id="GAA4701996.1"/>
    </source>
</evidence>
<keyword evidence="2" id="KW-0813">Transport</keyword>
<dbReference type="Pfam" id="PF13370">
    <property type="entry name" value="Fer4_13"/>
    <property type="match status" value="1"/>
</dbReference>
<dbReference type="PROSITE" id="PS51379">
    <property type="entry name" value="4FE4S_FER_2"/>
    <property type="match status" value="1"/>
</dbReference>
<feature type="domain" description="4Fe-4S ferredoxin-type" evidence="8">
    <location>
        <begin position="1"/>
        <end position="30"/>
    </location>
</feature>
<evidence type="ECO:0000256" key="2">
    <source>
        <dbReference type="ARBA" id="ARBA00022448"/>
    </source>
</evidence>
<organism evidence="9 10">
    <name type="scientific">Promicromonospora umidemergens</name>
    <dbReference type="NCBI Taxonomy" id="629679"/>
    <lineage>
        <taxon>Bacteria</taxon>
        <taxon>Bacillati</taxon>
        <taxon>Actinomycetota</taxon>
        <taxon>Actinomycetes</taxon>
        <taxon>Micrococcales</taxon>
        <taxon>Promicromonosporaceae</taxon>
        <taxon>Promicromonospora</taxon>
    </lineage>
</organism>
<gene>
    <name evidence="9" type="ORF">GCM10023198_24030</name>
</gene>
<evidence type="ECO:0000313" key="10">
    <source>
        <dbReference type="Proteomes" id="UP001500843"/>
    </source>
</evidence>
<dbReference type="InterPro" id="IPR051269">
    <property type="entry name" value="Fe-S_cluster_ET"/>
</dbReference>
<sequence>MKPTVNPDTCIASGNCSRTAPRVFANLEENGGFVSIVDENPPESEWPAVRAAEEQCPSATIHIEKDDGIPARASA</sequence>
<keyword evidence="7" id="KW-0003">3Fe-4S</keyword>
<keyword evidence="10" id="KW-1185">Reference proteome</keyword>
<evidence type="ECO:0000256" key="7">
    <source>
        <dbReference type="ARBA" id="ARBA00023291"/>
    </source>
</evidence>
<dbReference type="PANTHER" id="PTHR36923">
    <property type="entry name" value="FERREDOXIN"/>
    <property type="match status" value="1"/>
</dbReference>
<dbReference type="Gene3D" id="3.30.70.20">
    <property type="match status" value="1"/>
</dbReference>